<feature type="region of interest" description="Disordered" evidence="3">
    <location>
        <begin position="756"/>
        <end position="791"/>
    </location>
</feature>
<dbReference type="InterPro" id="IPR004087">
    <property type="entry name" value="KH_dom"/>
</dbReference>
<feature type="compositionally biased region" description="Acidic residues" evidence="3">
    <location>
        <begin position="100"/>
        <end position="111"/>
    </location>
</feature>
<organism evidence="5 6">
    <name type="scientific">Papaver somniferum</name>
    <name type="common">Opium poppy</name>
    <dbReference type="NCBI Taxonomy" id="3469"/>
    <lineage>
        <taxon>Eukaryota</taxon>
        <taxon>Viridiplantae</taxon>
        <taxon>Streptophyta</taxon>
        <taxon>Embryophyta</taxon>
        <taxon>Tracheophyta</taxon>
        <taxon>Spermatophyta</taxon>
        <taxon>Magnoliopsida</taxon>
        <taxon>Ranunculales</taxon>
        <taxon>Papaveraceae</taxon>
        <taxon>Papaveroideae</taxon>
        <taxon>Papaver</taxon>
    </lineage>
</organism>
<evidence type="ECO:0000313" key="6">
    <source>
        <dbReference type="Proteomes" id="UP000316621"/>
    </source>
</evidence>
<dbReference type="InterPro" id="IPR004088">
    <property type="entry name" value="KH_dom_type_1"/>
</dbReference>
<keyword evidence="1" id="KW-0677">Repeat</keyword>
<feature type="compositionally biased region" description="Low complexity" evidence="3">
    <location>
        <begin position="781"/>
        <end position="791"/>
    </location>
</feature>
<evidence type="ECO:0000259" key="4">
    <source>
        <dbReference type="SMART" id="SM00322"/>
    </source>
</evidence>
<dbReference type="STRING" id="3469.A0A4Y7J4G4"/>
<dbReference type="SUPFAM" id="SSF54791">
    <property type="entry name" value="Eukaryotic type KH-domain (KH-domain type I)"/>
    <property type="match status" value="2"/>
</dbReference>
<proteinExistence type="predicted"/>
<feature type="domain" description="K Homology" evidence="4">
    <location>
        <begin position="161"/>
        <end position="234"/>
    </location>
</feature>
<dbReference type="Pfam" id="PF00013">
    <property type="entry name" value="KH_1"/>
    <property type="match status" value="2"/>
</dbReference>
<dbReference type="InterPro" id="IPR036612">
    <property type="entry name" value="KH_dom_type_1_sf"/>
</dbReference>
<dbReference type="AlphaFoldDB" id="A0A4Y7J4G4"/>
<accession>A0A4Y7J4G4</accession>
<gene>
    <name evidence="5" type="ORF">C5167_013505</name>
</gene>
<evidence type="ECO:0000256" key="3">
    <source>
        <dbReference type="SAM" id="MobiDB-lite"/>
    </source>
</evidence>
<sequence length="822" mass="86022">MAEEEIAGVVVETGNDVSSVPSDNKRKLGEFEPQENEEEEVSGKDQGDVSLDLNVNSDEVTDPGPDAKRPRLDDDSDAPAVENGHQGLESDSKLIKNEEQTSEVDPQDDNAENPLAGNVDTENPEHSTLENLETGNAQQTSDENKQTTDGQQPSGEDSEQQSTTRKMEVPNNKVGVLIGKAGETIRLLQNNSGAKIQITRDAEADRYATTRPVELIGSLENINKAEKLIRDVIAEADAGGSPSLVARGFNTVQASGAADQIQIQVPNEKVGLIIGKGGETIKSLQTRSGAKIQLIPQHLPDGDQSKERIVRVTGDKKHIEIAREMIKEVMNQVPISNWLAFKMQIGLLPFKWGQHCHGVAIDNHSPPWSTEERACWFVVKRAVVRCLYIDVLPVRGSPLSGGYNQRSRGGASGPHSWGGSRAPAASHGSSYDYPQRGGMHSSHNPHYMPPPTYGGYPPQSGPRGGSFNGGWDHQRPSGPAQPHHSQGGSGYDYYGHGQGQGGGHAADAPTHAPVSNAAAPVRGSGPSTQGGYYGGPHPQGGLEYGQPPNYQQTAPPANQGYGHGYEDQKYGNPQPAYGGHGNPQPGGYGAQPPVNSQAGYGQQPYNPGKPPAYGMPPQGGPASQTYAGPRTGQPGEMPPYQGAYGSNMPTQQGYPYAASTGGPSQQTYPPYGAAPATSSDAYAQQPPHFYAQQGAHSGYSQPGAQPAPGYAQGGPVPYGTTQAGYGEQAVPNSAGYGYPGTAEAGYSNPAASGYGAAASGQAGYGQPAPSQTGYDQPIPQSAGYGSAPGAAAAAAPVGGYAKNVSPQVSFDSTKQMYGGGHH</sequence>
<feature type="compositionally biased region" description="Basic and acidic residues" evidence="3">
    <location>
        <begin position="88"/>
        <end position="99"/>
    </location>
</feature>
<protein>
    <recommendedName>
        <fullName evidence="4">K Homology domain-containing protein</fullName>
    </recommendedName>
</protein>
<keyword evidence="2" id="KW-0694">RNA-binding</keyword>
<evidence type="ECO:0000256" key="1">
    <source>
        <dbReference type="ARBA" id="ARBA00022737"/>
    </source>
</evidence>
<dbReference type="CDD" id="cd00105">
    <property type="entry name" value="KH-I"/>
    <property type="match status" value="2"/>
</dbReference>
<feature type="compositionally biased region" description="Polar residues" evidence="3">
    <location>
        <begin position="593"/>
        <end position="605"/>
    </location>
</feature>
<name>A0A4Y7J4G4_PAPSO</name>
<reference evidence="5 6" key="1">
    <citation type="journal article" date="2018" name="Science">
        <title>The opium poppy genome and morphinan production.</title>
        <authorList>
            <person name="Guo L."/>
            <person name="Winzer T."/>
            <person name="Yang X."/>
            <person name="Li Y."/>
            <person name="Ning Z."/>
            <person name="He Z."/>
            <person name="Teodor R."/>
            <person name="Lu Y."/>
            <person name="Bowser T.A."/>
            <person name="Graham I.A."/>
            <person name="Ye K."/>
        </authorList>
    </citation>
    <scope>NUCLEOTIDE SEQUENCE [LARGE SCALE GENOMIC DNA]</scope>
    <source>
        <strain evidence="6">cv. HN1</strain>
        <tissue evidence="5">Leaves</tissue>
    </source>
</reference>
<feature type="region of interest" description="Disordered" evidence="3">
    <location>
        <begin position="399"/>
        <end position="725"/>
    </location>
</feature>
<dbReference type="GO" id="GO:0003723">
    <property type="term" value="F:RNA binding"/>
    <property type="evidence" value="ECO:0007669"/>
    <property type="project" value="UniProtKB-UniRule"/>
</dbReference>
<feature type="region of interest" description="Disordered" evidence="3">
    <location>
        <begin position="1"/>
        <end position="171"/>
    </location>
</feature>
<feature type="compositionally biased region" description="Low complexity" evidence="3">
    <location>
        <begin position="756"/>
        <end position="769"/>
    </location>
</feature>
<feature type="compositionally biased region" description="Polar residues" evidence="3">
    <location>
        <begin position="129"/>
        <end position="164"/>
    </location>
</feature>
<dbReference type="Gramene" id="RZC54638">
    <property type="protein sequence ID" value="RZC54638"/>
    <property type="gene ID" value="C5167_013505"/>
</dbReference>
<dbReference type="PANTHER" id="PTHR10288">
    <property type="entry name" value="KH DOMAIN CONTAINING RNA BINDING PROTEIN"/>
    <property type="match status" value="1"/>
</dbReference>
<dbReference type="OMA" id="RPYGMQQ"/>
<dbReference type="EMBL" id="CM010717">
    <property type="protein sequence ID" value="RZC54638.1"/>
    <property type="molecule type" value="Genomic_DNA"/>
</dbReference>
<feature type="compositionally biased region" description="Low complexity" evidence="3">
    <location>
        <begin position="701"/>
        <end position="719"/>
    </location>
</feature>
<dbReference type="SMART" id="SM00322">
    <property type="entry name" value="KH"/>
    <property type="match status" value="2"/>
</dbReference>
<dbReference type="PROSITE" id="PS50084">
    <property type="entry name" value="KH_TYPE_1"/>
    <property type="match status" value="2"/>
</dbReference>
<dbReference type="Gene3D" id="3.30.1370.10">
    <property type="entry name" value="K Homology domain, type 1"/>
    <property type="match status" value="2"/>
</dbReference>
<evidence type="ECO:0000313" key="5">
    <source>
        <dbReference type="EMBL" id="RZC54638.1"/>
    </source>
</evidence>
<evidence type="ECO:0000256" key="2">
    <source>
        <dbReference type="PROSITE-ProRule" id="PRU00117"/>
    </source>
</evidence>
<feature type="domain" description="K Homology" evidence="4">
    <location>
        <begin position="257"/>
        <end position="331"/>
    </location>
</feature>
<keyword evidence="6" id="KW-1185">Reference proteome</keyword>
<feature type="compositionally biased region" description="Gly residues" evidence="3">
    <location>
        <begin position="578"/>
        <end position="589"/>
    </location>
</feature>
<dbReference type="Proteomes" id="UP000316621">
    <property type="component" value="Chromosome 3"/>
</dbReference>